<gene>
    <name evidence="1" type="ORF">NCTC11179_00160</name>
</gene>
<protein>
    <submittedName>
        <fullName evidence="1">Uncharacterized protein</fullName>
    </submittedName>
</protein>
<proteinExistence type="predicted"/>
<name>A0A378RIX2_MYROD</name>
<dbReference type="RefSeq" id="WP_115089748.1">
    <property type="nucleotide sequence ID" value="NZ_CP068107.1"/>
</dbReference>
<evidence type="ECO:0000313" key="2">
    <source>
        <dbReference type="Proteomes" id="UP000255024"/>
    </source>
</evidence>
<accession>A0A378RIX2</accession>
<reference evidence="1 2" key="1">
    <citation type="submission" date="2018-06" db="EMBL/GenBank/DDBJ databases">
        <authorList>
            <consortium name="Pathogen Informatics"/>
            <person name="Doyle S."/>
        </authorList>
    </citation>
    <scope>NUCLEOTIDE SEQUENCE [LARGE SCALE GENOMIC DNA]</scope>
    <source>
        <strain evidence="1 2">NCTC11179</strain>
    </source>
</reference>
<sequence length="124" mass="14163">MPILIQQDIAIPYPKKMALAIQFPYAIVDIHNSFDHLEEVWEMLVQTLSTALEEAGITILEGRTDINDNYTCIAYQLVLLVTPPKVNFAFLYAILKQEELPHQFTITTANPYNNQEVDILVQTN</sequence>
<dbReference type="Proteomes" id="UP000255024">
    <property type="component" value="Unassembled WGS sequence"/>
</dbReference>
<dbReference type="AlphaFoldDB" id="A0A378RIX2"/>
<organism evidence="1 2">
    <name type="scientific">Myroides odoratus</name>
    <name type="common">Flavobacterium odoratum</name>
    <dbReference type="NCBI Taxonomy" id="256"/>
    <lineage>
        <taxon>Bacteria</taxon>
        <taxon>Pseudomonadati</taxon>
        <taxon>Bacteroidota</taxon>
        <taxon>Flavobacteriia</taxon>
        <taxon>Flavobacteriales</taxon>
        <taxon>Flavobacteriaceae</taxon>
        <taxon>Myroides</taxon>
    </lineage>
</organism>
<dbReference type="EMBL" id="UGQL01000001">
    <property type="protein sequence ID" value="STZ26638.1"/>
    <property type="molecule type" value="Genomic_DNA"/>
</dbReference>
<evidence type="ECO:0000313" key="1">
    <source>
        <dbReference type="EMBL" id="STZ26638.1"/>
    </source>
</evidence>
<keyword evidence="2" id="KW-1185">Reference proteome</keyword>